<keyword evidence="6 9" id="KW-0812">Transmembrane</keyword>
<dbReference type="GO" id="GO:1990060">
    <property type="term" value="C:maltose transport complex"/>
    <property type="evidence" value="ECO:0007669"/>
    <property type="project" value="TreeGrafter"/>
</dbReference>
<dbReference type="Pfam" id="PF00528">
    <property type="entry name" value="BPD_transp_1"/>
    <property type="match status" value="1"/>
</dbReference>
<protein>
    <recommendedName>
        <fullName evidence="10">Maltose/maltodextrin transport system permease protein</fullName>
    </recommendedName>
</protein>
<evidence type="ECO:0000256" key="4">
    <source>
        <dbReference type="ARBA" id="ARBA00022475"/>
    </source>
</evidence>
<dbReference type="InterPro" id="IPR035906">
    <property type="entry name" value="MetI-like_sf"/>
</dbReference>
<feature type="transmembrane region" description="Helical" evidence="9">
    <location>
        <begin position="305"/>
        <end position="331"/>
    </location>
</feature>
<dbReference type="InterPro" id="IPR000515">
    <property type="entry name" value="MetI-like"/>
</dbReference>
<dbReference type="PROSITE" id="PS50928">
    <property type="entry name" value="ABC_TM1"/>
    <property type="match status" value="1"/>
</dbReference>
<evidence type="ECO:0000313" key="13">
    <source>
        <dbReference type="Proteomes" id="UP000323257"/>
    </source>
</evidence>
<dbReference type="PANTHER" id="PTHR47314">
    <property type="entry name" value="MALTOSE/MALTODEXTRIN TRANSPORT SYSTEM PERMEASE PROTEIN MALF"/>
    <property type="match status" value="1"/>
</dbReference>
<feature type="transmembrane region" description="Helical" evidence="9">
    <location>
        <begin position="224"/>
        <end position="246"/>
    </location>
</feature>
<organism evidence="12 13">
    <name type="scientific">Paenibacillus methanolicus</name>
    <dbReference type="NCBI Taxonomy" id="582686"/>
    <lineage>
        <taxon>Bacteria</taxon>
        <taxon>Bacillati</taxon>
        <taxon>Bacillota</taxon>
        <taxon>Bacilli</taxon>
        <taxon>Bacillales</taxon>
        <taxon>Paenibacillaceae</taxon>
        <taxon>Paenibacillus</taxon>
    </lineage>
</organism>
<dbReference type="Proteomes" id="UP000323257">
    <property type="component" value="Unassembled WGS sequence"/>
</dbReference>
<evidence type="ECO:0000256" key="7">
    <source>
        <dbReference type="ARBA" id="ARBA00022989"/>
    </source>
</evidence>
<feature type="transmembrane region" description="Helical" evidence="9">
    <location>
        <begin position="97"/>
        <end position="121"/>
    </location>
</feature>
<evidence type="ECO:0000259" key="11">
    <source>
        <dbReference type="PROSITE" id="PS50928"/>
    </source>
</evidence>
<evidence type="ECO:0000256" key="10">
    <source>
        <dbReference type="RuleBase" id="RU367050"/>
    </source>
</evidence>
<comment type="function">
    <text evidence="10">Part of the ABC transporter complex MalEFGK involved in maltose/maltodextrin import. Probably responsible for the translocation of the substrate across the membrane.</text>
</comment>
<dbReference type="RefSeq" id="WP_148927112.1">
    <property type="nucleotide sequence ID" value="NZ_VNHS01000001.1"/>
</dbReference>
<feature type="domain" description="ABC transmembrane type-1" evidence="11">
    <location>
        <begin position="220"/>
        <end position="440"/>
    </location>
</feature>
<sequence>MSEVNTSSIPTLSPVADGVPHARNAALLSVVAAGLGQLYNRQFGKGVLLLAMYAIGLFFVITRLGHAIWGLTTLGEQKQQLKLVGKVYQPVAGDHSIFLMVQGLIVLFVAMLLVLLYAAAIRDAYRTGKLREQGNQPNRFADTIRYVNDKWFPYMIVSPPLLFVLFFTVLPIVFSILIAFTDYSSPNHLPPANLVNWVGLTNFLDLFQLSAWAKTFYGVFTWTMTWAVLSTVTTFFGGFGIALLVQQKFIRFKSFWRTLYMLPFAIPSFVSLLIMRNFFNTQFGPVNQYLRWFGIEGPEWLADPFWAKVTVLIVNFWLGFPISMLLIMGILTTIPREQYEAAEVDGASPIQRFRMITFPGVMYSLAPILIGTFAGNVNNFGVIFLLTGGNPTNSEYQFAGETDLLITWLYKLSITNGKYNFASVISIIIFVIIAGLSIWNFRRTKAFKEEETYR</sequence>
<evidence type="ECO:0000256" key="9">
    <source>
        <dbReference type="RuleBase" id="RU363032"/>
    </source>
</evidence>
<comment type="subcellular location">
    <subcellularLocation>
        <location evidence="1 9">Cell membrane</location>
        <topology evidence="1 9">Multi-pass membrane protein</topology>
    </subcellularLocation>
</comment>
<keyword evidence="4 10" id="KW-1003">Cell membrane</keyword>
<dbReference type="GO" id="GO:0042956">
    <property type="term" value="P:maltodextrin transmembrane transport"/>
    <property type="evidence" value="ECO:0007669"/>
    <property type="project" value="TreeGrafter"/>
</dbReference>
<dbReference type="SUPFAM" id="SSF161098">
    <property type="entry name" value="MetI-like"/>
    <property type="match status" value="1"/>
</dbReference>
<evidence type="ECO:0000256" key="1">
    <source>
        <dbReference type="ARBA" id="ARBA00004651"/>
    </source>
</evidence>
<evidence type="ECO:0000256" key="2">
    <source>
        <dbReference type="ARBA" id="ARBA00009047"/>
    </source>
</evidence>
<keyword evidence="7 9" id="KW-1133">Transmembrane helix</keyword>
<name>A0A5S5CJB1_9BACL</name>
<dbReference type="PANTHER" id="PTHR47314:SF1">
    <property type="entry name" value="MALTOSE_MALTODEXTRIN TRANSPORT SYSTEM PERMEASE PROTEIN MALF"/>
    <property type="match status" value="1"/>
</dbReference>
<keyword evidence="13" id="KW-1185">Reference proteome</keyword>
<comment type="caution">
    <text evidence="12">The sequence shown here is derived from an EMBL/GenBank/DDBJ whole genome shotgun (WGS) entry which is preliminary data.</text>
</comment>
<dbReference type="OrthoDB" id="9778687at2"/>
<dbReference type="SUPFAM" id="SSF160964">
    <property type="entry name" value="MalF N-terminal region-like"/>
    <property type="match status" value="1"/>
</dbReference>
<evidence type="ECO:0000313" key="12">
    <source>
        <dbReference type="EMBL" id="TYP78997.1"/>
    </source>
</evidence>
<dbReference type="Gene3D" id="1.10.3720.10">
    <property type="entry name" value="MetI-like"/>
    <property type="match status" value="1"/>
</dbReference>
<keyword evidence="8 9" id="KW-0472">Membrane</keyword>
<proteinExistence type="inferred from homology"/>
<evidence type="ECO:0000256" key="5">
    <source>
        <dbReference type="ARBA" id="ARBA00022597"/>
    </source>
</evidence>
<keyword evidence="3 9" id="KW-0813">Transport</keyword>
<feature type="transmembrane region" description="Helical" evidence="9">
    <location>
        <begin position="361"/>
        <end position="386"/>
    </location>
</feature>
<feature type="transmembrane region" description="Helical" evidence="9">
    <location>
        <begin position="160"/>
        <end position="180"/>
    </location>
</feature>
<evidence type="ECO:0000256" key="6">
    <source>
        <dbReference type="ARBA" id="ARBA00022692"/>
    </source>
</evidence>
<keyword evidence="5 10" id="KW-0762">Sugar transport</keyword>
<evidence type="ECO:0000256" key="8">
    <source>
        <dbReference type="ARBA" id="ARBA00023136"/>
    </source>
</evidence>
<feature type="transmembrane region" description="Helical" evidence="9">
    <location>
        <begin position="419"/>
        <end position="439"/>
    </location>
</feature>
<comment type="similarity">
    <text evidence="2 10">Belongs to the binding-protein-dependent transport system permease family. MalFG subfamily.</text>
</comment>
<dbReference type="EMBL" id="VNHS01000001">
    <property type="protein sequence ID" value="TYP78997.1"/>
    <property type="molecule type" value="Genomic_DNA"/>
</dbReference>
<evidence type="ECO:0000256" key="3">
    <source>
        <dbReference type="ARBA" id="ARBA00022448"/>
    </source>
</evidence>
<reference evidence="12 13" key="1">
    <citation type="submission" date="2019-07" db="EMBL/GenBank/DDBJ databases">
        <title>Genomic Encyclopedia of Type Strains, Phase III (KMG-III): the genomes of soil and plant-associated and newly described type strains.</title>
        <authorList>
            <person name="Whitman W."/>
        </authorList>
    </citation>
    <scope>NUCLEOTIDE SEQUENCE [LARGE SCALE GENOMIC DNA]</scope>
    <source>
        <strain evidence="12 13">BL24</strain>
    </source>
</reference>
<gene>
    <name evidence="12" type="ORF">BCM02_101112</name>
</gene>
<feature type="transmembrane region" description="Helical" evidence="9">
    <location>
        <begin position="47"/>
        <end position="69"/>
    </location>
</feature>
<dbReference type="GO" id="GO:0015423">
    <property type="term" value="F:ABC-type maltose transporter activity"/>
    <property type="evidence" value="ECO:0007669"/>
    <property type="project" value="TreeGrafter"/>
</dbReference>
<accession>A0A5S5CJB1</accession>
<feature type="transmembrane region" description="Helical" evidence="9">
    <location>
        <begin position="258"/>
        <end position="279"/>
    </location>
</feature>
<dbReference type="CDD" id="cd06261">
    <property type="entry name" value="TM_PBP2"/>
    <property type="match status" value="1"/>
</dbReference>
<dbReference type="AlphaFoldDB" id="A0A5S5CJB1"/>